<sequence>MSGTDDSIVIVGTGHGGAALAALLRQSGYTGSVVMVGAERHHPYHRPPLSKKFAGPEVYRMLRPAEFYPDNDIDLRRGVQVTAVDRVAGRIQLSDESTLSYRALVLATGSTPRALPVPGADAAGVQALRTLDDAMELGRALERGDRLAIIGGGYVGMEVAAVARSAGIAVTVIERERRVLARVASAELSRRLSDSHRERGTEIRTGADVAAVRTEAGRARGVELADGTVVAADTVLVGIGAVPSDELAHHAGLACDSGVLVDEWGRTTDPAIFAIGDVARRPIPGMNGLVRLESIPNVTEQARQITAALLGSDHPGHEVPWFWSDQFDLKLKIAGLVTPGCRVVAREGREPGSFALFHLSGSDTVVAVETANAPGDFVAGKKFVAEHRKVDPAALADSEVSLRDVAADSALGV</sequence>
<dbReference type="PANTHER" id="PTHR43557:SF2">
    <property type="entry name" value="RIESKE DOMAIN-CONTAINING PROTEIN-RELATED"/>
    <property type="match status" value="1"/>
</dbReference>
<dbReference type="PRINTS" id="PR00368">
    <property type="entry name" value="FADPNR"/>
</dbReference>
<dbReference type="SUPFAM" id="SSF51905">
    <property type="entry name" value="FAD/NAD(P)-binding domain"/>
    <property type="match status" value="1"/>
</dbReference>
<dbReference type="SUPFAM" id="SSF55424">
    <property type="entry name" value="FAD/NAD-linked reductases, dimerisation (C-terminal) domain"/>
    <property type="match status" value="1"/>
</dbReference>
<dbReference type="InterPro" id="IPR028202">
    <property type="entry name" value="Reductase_C"/>
</dbReference>
<evidence type="ECO:0000256" key="4">
    <source>
        <dbReference type="ARBA" id="ARBA00023002"/>
    </source>
</evidence>
<gene>
    <name evidence="7" type="ORF">GCM10011588_34830</name>
</gene>
<evidence type="ECO:0000256" key="1">
    <source>
        <dbReference type="ARBA" id="ARBA00001974"/>
    </source>
</evidence>
<organism evidence="7 8">
    <name type="scientific">Nocardia jinanensis</name>
    <dbReference type="NCBI Taxonomy" id="382504"/>
    <lineage>
        <taxon>Bacteria</taxon>
        <taxon>Bacillati</taxon>
        <taxon>Actinomycetota</taxon>
        <taxon>Actinomycetes</taxon>
        <taxon>Mycobacteriales</taxon>
        <taxon>Nocardiaceae</taxon>
        <taxon>Nocardia</taxon>
    </lineage>
</organism>
<evidence type="ECO:0000259" key="6">
    <source>
        <dbReference type="Pfam" id="PF14759"/>
    </source>
</evidence>
<dbReference type="InterPro" id="IPR050446">
    <property type="entry name" value="FAD-oxidoreductase/Apoptosis"/>
</dbReference>
<evidence type="ECO:0000256" key="3">
    <source>
        <dbReference type="ARBA" id="ARBA00022827"/>
    </source>
</evidence>
<keyword evidence="8" id="KW-1185">Reference proteome</keyword>
<dbReference type="GO" id="GO:0005737">
    <property type="term" value="C:cytoplasm"/>
    <property type="evidence" value="ECO:0007669"/>
    <property type="project" value="TreeGrafter"/>
</dbReference>
<accession>A0A917VV69</accession>
<dbReference type="PRINTS" id="PR00411">
    <property type="entry name" value="PNDRDTASEI"/>
</dbReference>
<comment type="cofactor">
    <cofactor evidence="1">
        <name>FAD</name>
        <dbReference type="ChEBI" id="CHEBI:57692"/>
    </cofactor>
</comment>
<dbReference type="EMBL" id="BMMH01000006">
    <property type="protein sequence ID" value="GGL17194.1"/>
    <property type="molecule type" value="Genomic_DNA"/>
</dbReference>
<dbReference type="Proteomes" id="UP000638263">
    <property type="component" value="Unassembled WGS sequence"/>
</dbReference>
<reference evidence="7" key="2">
    <citation type="submission" date="2020-09" db="EMBL/GenBank/DDBJ databases">
        <authorList>
            <person name="Sun Q."/>
            <person name="Zhou Y."/>
        </authorList>
    </citation>
    <scope>NUCLEOTIDE SEQUENCE</scope>
    <source>
        <strain evidence="7">CGMCC 4.3508</strain>
    </source>
</reference>
<dbReference type="PANTHER" id="PTHR43557">
    <property type="entry name" value="APOPTOSIS-INDUCING FACTOR 1"/>
    <property type="match status" value="1"/>
</dbReference>
<reference evidence="7" key="1">
    <citation type="journal article" date="2014" name="Int. J. Syst. Evol. Microbiol.">
        <title>Complete genome sequence of Corynebacterium casei LMG S-19264T (=DSM 44701T), isolated from a smear-ripened cheese.</title>
        <authorList>
            <consortium name="US DOE Joint Genome Institute (JGI-PGF)"/>
            <person name="Walter F."/>
            <person name="Albersmeier A."/>
            <person name="Kalinowski J."/>
            <person name="Ruckert C."/>
        </authorList>
    </citation>
    <scope>NUCLEOTIDE SEQUENCE</scope>
    <source>
        <strain evidence="7">CGMCC 4.3508</strain>
    </source>
</reference>
<dbReference type="InterPro" id="IPR023753">
    <property type="entry name" value="FAD/NAD-binding_dom"/>
</dbReference>
<name>A0A917VV69_9NOCA</name>
<dbReference type="GO" id="GO:0016651">
    <property type="term" value="F:oxidoreductase activity, acting on NAD(P)H"/>
    <property type="evidence" value="ECO:0007669"/>
    <property type="project" value="TreeGrafter"/>
</dbReference>
<protein>
    <submittedName>
        <fullName evidence="7">Ferredoxin reductase</fullName>
    </submittedName>
</protein>
<dbReference type="InterPro" id="IPR016156">
    <property type="entry name" value="FAD/NAD-linked_Rdtase_dimer_sf"/>
</dbReference>
<dbReference type="InterPro" id="IPR036188">
    <property type="entry name" value="FAD/NAD-bd_sf"/>
</dbReference>
<keyword evidence="2" id="KW-0285">Flavoprotein</keyword>
<evidence type="ECO:0000313" key="7">
    <source>
        <dbReference type="EMBL" id="GGL17194.1"/>
    </source>
</evidence>
<dbReference type="AlphaFoldDB" id="A0A917VV69"/>
<keyword evidence="4" id="KW-0560">Oxidoreductase</keyword>
<dbReference type="Pfam" id="PF07992">
    <property type="entry name" value="Pyr_redox_2"/>
    <property type="match status" value="1"/>
</dbReference>
<dbReference type="RefSeq" id="WP_058856009.1">
    <property type="nucleotide sequence ID" value="NZ_BMMH01000006.1"/>
</dbReference>
<proteinExistence type="predicted"/>
<dbReference type="Gene3D" id="3.50.50.60">
    <property type="entry name" value="FAD/NAD(P)-binding domain"/>
    <property type="match status" value="2"/>
</dbReference>
<keyword evidence="3" id="KW-0274">FAD</keyword>
<evidence type="ECO:0000256" key="2">
    <source>
        <dbReference type="ARBA" id="ARBA00022630"/>
    </source>
</evidence>
<evidence type="ECO:0000259" key="5">
    <source>
        <dbReference type="Pfam" id="PF07992"/>
    </source>
</evidence>
<feature type="domain" description="FAD/NAD(P)-binding" evidence="5">
    <location>
        <begin position="7"/>
        <end position="289"/>
    </location>
</feature>
<comment type="caution">
    <text evidence="7">The sequence shown here is derived from an EMBL/GenBank/DDBJ whole genome shotgun (WGS) entry which is preliminary data.</text>
</comment>
<dbReference type="Gene3D" id="3.30.390.30">
    <property type="match status" value="1"/>
</dbReference>
<feature type="domain" description="Reductase C-terminal" evidence="6">
    <location>
        <begin position="321"/>
        <end position="405"/>
    </location>
</feature>
<evidence type="ECO:0000313" key="8">
    <source>
        <dbReference type="Proteomes" id="UP000638263"/>
    </source>
</evidence>
<dbReference type="Pfam" id="PF14759">
    <property type="entry name" value="Reductase_C"/>
    <property type="match status" value="1"/>
</dbReference>